<gene>
    <name evidence="1" type="ORF">DMC30DRAFT_81664</name>
</gene>
<name>A0A5C5FMA0_9BASI</name>
<organism evidence="1 2">
    <name type="scientific">Rhodotorula diobovata</name>
    <dbReference type="NCBI Taxonomy" id="5288"/>
    <lineage>
        <taxon>Eukaryota</taxon>
        <taxon>Fungi</taxon>
        <taxon>Dikarya</taxon>
        <taxon>Basidiomycota</taxon>
        <taxon>Pucciniomycotina</taxon>
        <taxon>Microbotryomycetes</taxon>
        <taxon>Sporidiobolales</taxon>
        <taxon>Sporidiobolaceae</taxon>
        <taxon>Rhodotorula</taxon>
    </lineage>
</organism>
<dbReference type="EMBL" id="SOZI01000164">
    <property type="protein sequence ID" value="TNY17963.1"/>
    <property type="molecule type" value="Genomic_DNA"/>
</dbReference>
<evidence type="ECO:0000313" key="2">
    <source>
        <dbReference type="Proteomes" id="UP000311382"/>
    </source>
</evidence>
<sequence>MAHHDLRPHRLDSQVLVRPAMGQAAAQGAVPRSSTQPGHFAQLHNDLSCVAPSTHPRRARRHSGQALAKRVGGVEHAHADCESRAAFPGGGQLAPRWRKRLAPADPRRALLVCRRREQMTPGASLSPIGTLRASFSRPSRLGPRPCSALLALLQEPTAAPTFRSLGEHPSAFASPTYDAGSLDVAYSALIEVFDLLGNVHELHRSKLEDVQLFVHETERLEQRLQRWYKSLPHEIVTAQTDSPFILVQALYWATTIKLLSLVGYPLFRSLPSSSVAANSAHSASVAIAALTKIIPIRSPYFAWACFVAARMLVLRAHRRREPIDPTIHDLGQAFTVQERECQLPPRSCAPTSLLLPARRH</sequence>
<comment type="caution">
    <text evidence="1">The sequence shown here is derived from an EMBL/GenBank/DDBJ whole genome shotgun (WGS) entry which is preliminary data.</text>
</comment>
<dbReference type="AlphaFoldDB" id="A0A5C5FMA0"/>
<dbReference type="Proteomes" id="UP000311382">
    <property type="component" value="Unassembled WGS sequence"/>
</dbReference>
<dbReference type="OrthoDB" id="4456959at2759"/>
<proteinExistence type="predicted"/>
<protein>
    <submittedName>
        <fullName evidence="1">Uncharacterized protein</fullName>
    </submittedName>
</protein>
<evidence type="ECO:0000313" key="1">
    <source>
        <dbReference type="EMBL" id="TNY17963.1"/>
    </source>
</evidence>
<dbReference type="CDD" id="cd12148">
    <property type="entry name" value="fungal_TF_MHR"/>
    <property type="match status" value="1"/>
</dbReference>
<reference evidence="1 2" key="1">
    <citation type="submission" date="2019-03" db="EMBL/GenBank/DDBJ databases">
        <title>Rhodosporidium diobovatum UCD-FST 08-225 genome sequencing, assembly, and annotation.</title>
        <authorList>
            <person name="Fakankun I.U."/>
            <person name="Fristensky B."/>
            <person name="Levin D.B."/>
        </authorList>
    </citation>
    <scope>NUCLEOTIDE SEQUENCE [LARGE SCALE GENOMIC DNA]</scope>
    <source>
        <strain evidence="1 2">UCD-FST 08-225</strain>
    </source>
</reference>
<accession>A0A5C5FMA0</accession>
<keyword evidence="2" id="KW-1185">Reference proteome</keyword>